<evidence type="ECO:0000256" key="8">
    <source>
        <dbReference type="ARBA" id="ARBA00023170"/>
    </source>
</evidence>
<feature type="transmembrane region" description="Helical" evidence="12">
    <location>
        <begin position="622"/>
        <end position="643"/>
    </location>
</feature>
<feature type="transmembrane region" description="Helical" evidence="12">
    <location>
        <begin position="655"/>
        <end position="674"/>
    </location>
</feature>
<feature type="chain" id="PRO_5043697746" evidence="13">
    <location>
        <begin position="19"/>
        <end position="855"/>
    </location>
</feature>
<feature type="signal peptide" evidence="13">
    <location>
        <begin position="1"/>
        <end position="18"/>
    </location>
</feature>
<feature type="transmembrane region" description="Helical" evidence="12">
    <location>
        <begin position="778"/>
        <end position="800"/>
    </location>
</feature>
<feature type="domain" description="G-protein coupled receptors family 3 profile" evidence="14">
    <location>
        <begin position="586"/>
        <end position="849"/>
    </location>
</feature>
<evidence type="ECO:0000313" key="16">
    <source>
        <dbReference type="Proteomes" id="UP000693946"/>
    </source>
</evidence>
<evidence type="ECO:0000256" key="2">
    <source>
        <dbReference type="ARBA" id="ARBA00022475"/>
    </source>
</evidence>
<evidence type="ECO:0000256" key="1">
    <source>
        <dbReference type="ARBA" id="ARBA00004651"/>
    </source>
</evidence>
<reference evidence="15 16" key="1">
    <citation type="journal article" date="2021" name="Sci. Rep.">
        <title>Chromosome anchoring in Senegalese sole (Solea senegalensis) reveals sex-associated markers and genome rearrangements in flatfish.</title>
        <authorList>
            <person name="Guerrero-Cozar I."/>
            <person name="Gomez-Garrido J."/>
            <person name="Berbel C."/>
            <person name="Martinez-Blanch J.F."/>
            <person name="Alioto T."/>
            <person name="Claros M.G."/>
            <person name="Gagnaire P.A."/>
            <person name="Manchado M."/>
        </authorList>
    </citation>
    <scope>NUCLEOTIDE SEQUENCE [LARGE SCALE GENOMIC DNA]</scope>
    <source>
        <strain evidence="15">Sse05_10M</strain>
    </source>
</reference>
<feature type="transmembrane region" description="Helical" evidence="12">
    <location>
        <begin position="694"/>
        <end position="717"/>
    </location>
</feature>
<keyword evidence="4 13" id="KW-0732">Signal</keyword>
<dbReference type="InterPro" id="IPR017979">
    <property type="entry name" value="GPCR_3_CS"/>
</dbReference>
<dbReference type="FunFam" id="2.10.50.30:FF:000004">
    <property type="entry name" value="Taste receptor type 1 member 3-like protein"/>
    <property type="match status" value="1"/>
</dbReference>
<dbReference type="PANTHER" id="PTHR24061">
    <property type="entry name" value="CALCIUM-SENSING RECEPTOR-RELATED"/>
    <property type="match status" value="1"/>
</dbReference>
<evidence type="ECO:0000313" key="15">
    <source>
        <dbReference type="EMBL" id="KAG7509032.1"/>
    </source>
</evidence>
<keyword evidence="6" id="KW-0297">G-protein coupled receptor</keyword>
<feature type="transmembrane region" description="Helical" evidence="12">
    <location>
        <begin position="586"/>
        <end position="610"/>
    </location>
</feature>
<dbReference type="EMBL" id="JAGKHQ010000009">
    <property type="protein sequence ID" value="KAG7509032.1"/>
    <property type="molecule type" value="Genomic_DNA"/>
</dbReference>
<dbReference type="InterPro" id="IPR001828">
    <property type="entry name" value="ANF_lig-bd_rcpt"/>
</dbReference>
<evidence type="ECO:0000259" key="14">
    <source>
        <dbReference type="PROSITE" id="PS50259"/>
    </source>
</evidence>
<gene>
    <name evidence="15" type="ORF">JOB18_032275</name>
</gene>
<dbReference type="PROSITE" id="PS50259">
    <property type="entry name" value="G_PROTEIN_RECEP_F3_4"/>
    <property type="match status" value="1"/>
</dbReference>
<evidence type="ECO:0000256" key="10">
    <source>
        <dbReference type="ARBA" id="ARBA00023224"/>
    </source>
</evidence>
<organism evidence="15 16">
    <name type="scientific">Solea senegalensis</name>
    <name type="common">Senegalese sole</name>
    <dbReference type="NCBI Taxonomy" id="28829"/>
    <lineage>
        <taxon>Eukaryota</taxon>
        <taxon>Metazoa</taxon>
        <taxon>Chordata</taxon>
        <taxon>Craniata</taxon>
        <taxon>Vertebrata</taxon>
        <taxon>Euteleostomi</taxon>
        <taxon>Actinopterygii</taxon>
        <taxon>Neopterygii</taxon>
        <taxon>Teleostei</taxon>
        <taxon>Neoteleostei</taxon>
        <taxon>Acanthomorphata</taxon>
        <taxon>Carangaria</taxon>
        <taxon>Pleuronectiformes</taxon>
        <taxon>Pleuronectoidei</taxon>
        <taxon>Soleidae</taxon>
        <taxon>Solea</taxon>
    </lineage>
</organism>
<evidence type="ECO:0000256" key="4">
    <source>
        <dbReference type="ARBA" id="ARBA00022729"/>
    </source>
</evidence>
<keyword evidence="9" id="KW-0325">Glycoprotein</keyword>
<keyword evidence="2" id="KW-1003">Cell membrane</keyword>
<dbReference type="PANTHER" id="PTHR24061:SF506">
    <property type="entry name" value="G-PROTEIN COUPLED RECEPTOR FAMILY C GROUP 6 MEMBER A-LIKE PRECURSOR"/>
    <property type="match status" value="1"/>
</dbReference>
<dbReference type="Pfam" id="PF00003">
    <property type="entry name" value="7tm_3"/>
    <property type="match status" value="1"/>
</dbReference>
<proteinExistence type="inferred from homology"/>
<keyword evidence="3 12" id="KW-0812">Transmembrane</keyword>
<sequence length="855" mass="96144">MCVCGVMILSIVLACVDGCDIAPATCGAQAPGDIIIGIVLPCHRKVNAIQERIRPDSFNCSDFDQRSFMKSLAIIHEIEQINAAGFLPGVKLGYLVCDTCSHASKALHIVGQILAVNASVNAMCNYTHFRPRVKIILGARYSETTVAVARLLSVYMVPLISSTSSSPELSDKLRYPPFLRTIPSDIHQTKAVASMMRHYRWNWVGIVHGDDEYGKAAFESFVRDAEANSVCLAYQGVLPHYLDHPQIQQLVKQVSEQIRSSKAQVVVVILREELVEILFQEMIRTNTSRTWIASDAWSRSWSLAQMDGIDRVGDILGFTFNAQKSKSFDNYLRNLTVTPGGYNHFIEEYKNLRFNCSNECFSTESQSFCPSPDLLKMKSSSACNLSSVQDQNDDYLVTSLDTSEAFLHRVSVWATAHALKKQLRCNSSSCSGEIDFAPWELLRELKKVKFQLDNQTFYFDDNGDFVTGYDLIIWERYGHRRRFRRIGKYHVLSEQIQLDVDSFTWHLTGNITAPESRCSESCPCGLVKKILNVSCCYSCTHCVEGTYSDDADLDECKVCPTGTWSLKGWDHCQPRLESYLKWSDPYSIAVTAAAVLGLLILLVTLVLFVVYKESPPMKEAEVRLSCVMVSGLALSFASVPCFMGKPSVHLCRARQLMYAMGFTLCVSCILVKAIRTFRDFVPFGPLSRRLHKLYNPPVIITVTTAVQGLICLLWLIFDSPDIDETPPAEQSMEKKVQCTEGDTYIGFGIMLSYIGLLALVCFFLAYKGRNVPQQFSETGYIIFSMLMYLFVWVCFIPLYITRNEEGTLVQASAILVSNYGIILCHFLPKCFQALHRKRNTTQTAIRLTRSRSASL</sequence>
<evidence type="ECO:0000256" key="7">
    <source>
        <dbReference type="ARBA" id="ARBA00023136"/>
    </source>
</evidence>
<evidence type="ECO:0000256" key="3">
    <source>
        <dbReference type="ARBA" id="ARBA00022692"/>
    </source>
</evidence>
<evidence type="ECO:0000256" key="9">
    <source>
        <dbReference type="ARBA" id="ARBA00023180"/>
    </source>
</evidence>
<name>A0AAV6RU56_SOLSE</name>
<dbReference type="InterPro" id="IPR000068">
    <property type="entry name" value="GPCR_3_Ca_sens_rcpt-rel"/>
</dbReference>
<feature type="transmembrane region" description="Helical" evidence="12">
    <location>
        <begin position="744"/>
        <end position="766"/>
    </location>
</feature>
<dbReference type="FunFam" id="3.40.50.2300:FF:000016">
    <property type="entry name" value="Taste 1 receptor member 2"/>
    <property type="match status" value="1"/>
</dbReference>
<dbReference type="PROSITE" id="PS00980">
    <property type="entry name" value="G_PROTEIN_RECEP_F3_2"/>
    <property type="match status" value="1"/>
</dbReference>
<evidence type="ECO:0000256" key="11">
    <source>
        <dbReference type="ARBA" id="ARBA00038492"/>
    </source>
</evidence>
<protein>
    <submittedName>
        <fullName evidence="15">G-protein coupled receptor family C group 6 member A-like</fullName>
    </submittedName>
</protein>
<keyword evidence="5 12" id="KW-1133">Transmembrane helix</keyword>
<comment type="similarity">
    <text evidence="11">Belongs to the G-protein coupled receptor 3 family. TAS1R subfamily.</text>
</comment>
<evidence type="ECO:0000256" key="12">
    <source>
        <dbReference type="SAM" id="Phobius"/>
    </source>
</evidence>
<evidence type="ECO:0000256" key="13">
    <source>
        <dbReference type="SAM" id="SignalP"/>
    </source>
</evidence>
<dbReference type="Pfam" id="PF07562">
    <property type="entry name" value="NCD3G"/>
    <property type="match status" value="1"/>
</dbReference>
<dbReference type="GO" id="GO:0050909">
    <property type="term" value="P:sensory perception of taste"/>
    <property type="evidence" value="ECO:0007669"/>
    <property type="project" value="UniProtKB-ARBA"/>
</dbReference>
<accession>A0AAV6RU56</accession>
<dbReference type="GO" id="GO:0005886">
    <property type="term" value="C:plasma membrane"/>
    <property type="evidence" value="ECO:0007669"/>
    <property type="project" value="UniProtKB-SubCell"/>
</dbReference>
<dbReference type="AlphaFoldDB" id="A0AAV6RU56"/>
<dbReference type="InterPro" id="IPR017978">
    <property type="entry name" value="GPCR_3_C"/>
</dbReference>
<feature type="transmembrane region" description="Helical" evidence="12">
    <location>
        <begin position="806"/>
        <end position="828"/>
    </location>
</feature>
<dbReference type="GO" id="GO:0004930">
    <property type="term" value="F:G protein-coupled receptor activity"/>
    <property type="evidence" value="ECO:0007669"/>
    <property type="project" value="UniProtKB-KW"/>
</dbReference>
<dbReference type="Pfam" id="PF01094">
    <property type="entry name" value="ANF_receptor"/>
    <property type="match status" value="1"/>
</dbReference>
<comment type="subcellular location">
    <subcellularLocation>
        <location evidence="1">Cell membrane</location>
        <topology evidence="1">Multi-pass membrane protein</topology>
    </subcellularLocation>
</comment>
<comment type="caution">
    <text evidence="15">The sequence shown here is derived from an EMBL/GenBank/DDBJ whole genome shotgun (WGS) entry which is preliminary data.</text>
</comment>
<keyword evidence="16" id="KW-1185">Reference proteome</keyword>
<keyword evidence="10" id="KW-0807">Transducer</keyword>
<dbReference type="InterPro" id="IPR011500">
    <property type="entry name" value="GPCR_3_9-Cys_dom"/>
</dbReference>
<keyword evidence="7 12" id="KW-0472">Membrane</keyword>
<evidence type="ECO:0000256" key="6">
    <source>
        <dbReference type="ARBA" id="ARBA00023040"/>
    </source>
</evidence>
<dbReference type="Proteomes" id="UP000693946">
    <property type="component" value="Linkage Group LG17"/>
</dbReference>
<keyword evidence="8 15" id="KW-0675">Receptor</keyword>
<evidence type="ECO:0000256" key="5">
    <source>
        <dbReference type="ARBA" id="ARBA00022989"/>
    </source>
</evidence>